<feature type="domain" description="FAD/NAD(P)-binding" evidence="1">
    <location>
        <begin position="3"/>
        <end position="233"/>
    </location>
</feature>
<accession>K5VW14</accession>
<dbReference type="EMBL" id="JH930477">
    <property type="protein sequence ID" value="EKM51005.1"/>
    <property type="molecule type" value="Genomic_DNA"/>
</dbReference>
<dbReference type="PANTHER" id="PTHR43735:SF2">
    <property type="entry name" value="FE-REGULATED PROTEIN 8"/>
    <property type="match status" value="1"/>
</dbReference>
<dbReference type="InParanoid" id="K5VW14"/>
<organism evidence="2 3">
    <name type="scientific">Phanerochaete carnosa (strain HHB-10118-sp)</name>
    <name type="common">White-rot fungus</name>
    <name type="synonym">Peniophora carnosa</name>
    <dbReference type="NCBI Taxonomy" id="650164"/>
    <lineage>
        <taxon>Eukaryota</taxon>
        <taxon>Fungi</taxon>
        <taxon>Dikarya</taxon>
        <taxon>Basidiomycota</taxon>
        <taxon>Agaricomycotina</taxon>
        <taxon>Agaricomycetes</taxon>
        <taxon>Polyporales</taxon>
        <taxon>Phanerochaetaceae</taxon>
        <taxon>Phanerochaete</taxon>
    </lineage>
</organism>
<evidence type="ECO:0000313" key="2">
    <source>
        <dbReference type="EMBL" id="EKM51005.1"/>
    </source>
</evidence>
<dbReference type="STRING" id="650164.K5VW14"/>
<keyword evidence="3" id="KW-1185">Reference proteome</keyword>
<protein>
    <recommendedName>
        <fullName evidence="1">FAD/NAD(P)-binding domain-containing protein</fullName>
    </recommendedName>
</protein>
<dbReference type="GO" id="GO:0050660">
    <property type="term" value="F:flavin adenine dinucleotide binding"/>
    <property type="evidence" value="ECO:0007669"/>
    <property type="project" value="TreeGrafter"/>
</dbReference>
<dbReference type="Gene3D" id="3.50.50.60">
    <property type="entry name" value="FAD/NAD(P)-binding domain"/>
    <property type="match status" value="3"/>
</dbReference>
<dbReference type="InterPro" id="IPR023753">
    <property type="entry name" value="FAD/NAD-binding_dom"/>
</dbReference>
<gene>
    <name evidence="2" type="ORF">PHACADRAFT_187619</name>
</gene>
<reference evidence="2 3" key="1">
    <citation type="journal article" date="2012" name="BMC Genomics">
        <title>Comparative genomics of the white-rot fungi, Phanerochaete carnosa and P. chrysosporium, to elucidate the genetic basis of the distinct wood types they colonize.</title>
        <authorList>
            <person name="Suzuki H."/>
            <person name="MacDonald J."/>
            <person name="Syed K."/>
            <person name="Salamov A."/>
            <person name="Hori C."/>
            <person name="Aerts A."/>
            <person name="Henrissat B."/>
            <person name="Wiebenga A."/>
            <person name="vanKuyk P.A."/>
            <person name="Barry K."/>
            <person name="Lindquist E."/>
            <person name="LaButti K."/>
            <person name="Lapidus A."/>
            <person name="Lucas S."/>
            <person name="Coutinho P."/>
            <person name="Gong Y."/>
            <person name="Samejima M."/>
            <person name="Mahadevan R."/>
            <person name="Abou-Zaid M."/>
            <person name="de Vries R.P."/>
            <person name="Igarashi K."/>
            <person name="Yadav J.S."/>
            <person name="Grigoriev I.V."/>
            <person name="Master E.R."/>
        </authorList>
    </citation>
    <scope>NUCLEOTIDE SEQUENCE [LARGE SCALE GENOMIC DNA]</scope>
    <source>
        <strain evidence="2 3">HHB-10118-sp</strain>
    </source>
</reference>
<dbReference type="OrthoDB" id="202203at2759"/>
<dbReference type="PRINTS" id="PR00368">
    <property type="entry name" value="FADPNR"/>
</dbReference>
<evidence type="ECO:0000259" key="1">
    <source>
        <dbReference type="Pfam" id="PF07992"/>
    </source>
</evidence>
<dbReference type="KEGG" id="pco:PHACADRAFT_187619"/>
<proteinExistence type="predicted"/>
<dbReference type="HOGENOM" id="CLU_019845_0_1_1"/>
<dbReference type="InterPro" id="IPR036188">
    <property type="entry name" value="FAD/NAD-bd_sf"/>
</dbReference>
<dbReference type="SUPFAM" id="SSF51905">
    <property type="entry name" value="FAD/NAD(P)-binding domain"/>
    <property type="match status" value="1"/>
</dbReference>
<sequence>MNTVAVIGASYGGNRAAQLLSKELPEGWRIVLVDRNSHMNHLYVFPRFAILPEHGHKAFIPYTNLLVKSCPEDMQRHAFLHAYVTSIDMHSLTLSCAFPEHGVNENDRTLHFDYLVYALGSHLPAPINVWGSVDTEAEKENTIVHDGTKAKGISWLKRFRGMVERTNSVLVVGGGALGIQYATDTAEVWPNKRVTLLHSRKQLLPRFDEAMHEEIITTLSELNIKVILGERLDLSAPPKIVVNESGMEERIARTRSGRALHTGVVASGISSTRLQPGPNIRLHSSSAPVKRPTDLLREALPDAIVPDGPSKDMVRVSRTMQVAVCRQTREAQEDASVEGLQDVLARVSIAESFAPTSLAVPEEVEVPYPHLFAVGDVADAFGAIKAGHTAHYQAEVAARNILTLIQQEMSPSHPAPKLEHYAPGAPAIKLSLGLSQAVYQVQGVVGRKTDVSADRDALSMWNYYGINPTEETMCL</sequence>
<dbReference type="GeneID" id="18910446"/>
<dbReference type="PANTHER" id="PTHR43735">
    <property type="entry name" value="APOPTOSIS-INDUCING FACTOR 1"/>
    <property type="match status" value="1"/>
</dbReference>
<dbReference type="Pfam" id="PF07992">
    <property type="entry name" value="Pyr_redox_2"/>
    <property type="match status" value="1"/>
</dbReference>
<dbReference type="AlphaFoldDB" id="K5VW14"/>
<evidence type="ECO:0000313" key="3">
    <source>
        <dbReference type="Proteomes" id="UP000008370"/>
    </source>
</evidence>
<dbReference type="GO" id="GO:0005737">
    <property type="term" value="C:cytoplasm"/>
    <property type="evidence" value="ECO:0007669"/>
    <property type="project" value="TreeGrafter"/>
</dbReference>
<dbReference type="Proteomes" id="UP000008370">
    <property type="component" value="Unassembled WGS sequence"/>
</dbReference>
<dbReference type="GO" id="GO:0004174">
    <property type="term" value="F:electron-transferring-flavoprotein dehydrogenase activity"/>
    <property type="evidence" value="ECO:0007669"/>
    <property type="project" value="TreeGrafter"/>
</dbReference>
<dbReference type="RefSeq" id="XP_007400167.1">
    <property type="nucleotide sequence ID" value="XM_007400105.1"/>
</dbReference>
<name>K5VW14_PHACS</name>